<accession>A0A2S4W8W4</accession>
<dbReference type="SUPFAM" id="SSF57850">
    <property type="entry name" value="RING/U-box"/>
    <property type="match status" value="1"/>
</dbReference>
<feature type="non-terminal residue" evidence="7">
    <location>
        <position position="1"/>
    </location>
</feature>
<feature type="compositionally biased region" description="Basic and acidic residues" evidence="5">
    <location>
        <begin position="184"/>
        <end position="197"/>
    </location>
</feature>
<dbReference type="Pfam" id="PF00097">
    <property type="entry name" value="zf-C3HC4"/>
    <property type="match status" value="1"/>
</dbReference>
<evidence type="ECO:0000313" key="7">
    <source>
        <dbReference type="EMBL" id="POW18200.1"/>
    </source>
</evidence>
<keyword evidence="2 4" id="KW-0863">Zinc-finger</keyword>
<dbReference type="AlphaFoldDB" id="A0A2S4W8W4"/>
<gene>
    <name evidence="7" type="ORF">PSHT_06092</name>
</gene>
<evidence type="ECO:0000256" key="4">
    <source>
        <dbReference type="PROSITE-ProRule" id="PRU00175"/>
    </source>
</evidence>
<feature type="region of interest" description="Disordered" evidence="5">
    <location>
        <begin position="162"/>
        <end position="216"/>
    </location>
</feature>
<dbReference type="Gene3D" id="3.30.40.10">
    <property type="entry name" value="Zinc/RING finger domain, C3HC4 (zinc finger)"/>
    <property type="match status" value="1"/>
</dbReference>
<reference evidence="7 8" key="1">
    <citation type="submission" date="2017-12" db="EMBL/GenBank/DDBJ databases">
        <title>Gene loss provides genomic basis for host adaptation in cereal stripe rust fungi.</title>
        <authorList>
            <person name="Xia C."/>
        </authorList>
    </citation>
    <scope>NUCLEOTIDE SEQUENCE [LARGE SCALE GENOMIC DNA]</scope>
    <source>
        <strain evidence="7 8">93TX-2</strain>
    </source>
</reference>
<dbReference type="InterPro" id="IPR013083">
    <property type="entry name" value="Znf_RING/FYVE/PHD"/>
</dbReference>
<keyword evidence="8" id="KW-1185">Reference proteome</keyword>
<feature type="domain" description="RING-type" evidence="6">
    <location>
        <begin position="234"/>
        <end position="277"/>
    </location>
</feature>
<organism evidence="7 8">
    <name type="scientific">Puccinia striiformis</name>
    <dbReference type="NCBI Taxonomy" id="27350"/>
    <lineage>
        <taxon>Eukaryota</taxon>
        <taxon>Fungi</taxon>
        <taxon>Dikarya</taxon>
        <taxon>Basidiomycota</taxon>
        <taxon>Pucciniomycotina</taxon>
        <taxon>Pucciniomycetes</taxon>
        <taxon>Pucciniales</taxon>
        <taxon>Pucciniaceae</taxon>
        <taxon>Puccinia</taxon>
    </lineage>
</organism>
<dbReference type="OrthoDB" id="8062037at2759"/>
<proteinExistence type="predicted"/>
<dbReference type="InterPro" id="IPR018957">
    <property type="entry name" value="Znf_C3HC4_RING-type"/>
</dbReference>
<dbReference type="VEuPathDB" id="FungiDB:PSTT_06013"/>
<evidence type="ECO:0000256" key="3">
    <source>
        <dbReference type="ARBA" id="ARBA00022833"/>
    </source>
</evidence>
<evidence type="ECO:0000256" key="1">
    <source>
        <dbReference type="ARBA" id="ARBA00022723"/>
    </source>
</evidence>
<dbReference type="InterPro" id="IPR001841">
    <property type="entry name" value="Znf_RING"/>
</dbReference>
<dbReference type="PROSITE" id="PS50089">
    <property type="entry name" value="ZF_RING_2"/>
    <property type="match status" value="1"/>
</dbReference>
<dbReference type="EMBL" id="PKSM01000069">
    <property type="protein sequence ID" value="POW18200.1"/>
    <property type="molecule type" value="Genomic_DNA"/>
</dbReference>
<dbReference type="GO" id="GO:0008270">
    <property type="term" value="F:zinc ion binding"/>
    <property type="evidence" value="ECO:0007669"/>
    <property type="project" value="UniProtKB-KW"/>
</dbReference>
<keyword evidence="3" id="KW-0862">Zinc</keyword>
<dbReference type="Proteomes" id="UP000238274">
    <property type="component" value="Unassembled WGS sequence"/>
</dbReference>
<reference evidence="8" key="2">
    <citation type="journal article" date="2018" name="BMC Genomics">
        <title>Genomic insights into host adaptation between the wheat stripe rust pathogen (Puccinia striiformis f. sp. tritici) and the barley stripe rust pathogen (Puccinia striiformis f. sp. hordei).</title>
        <authorList>
            <person name="Xia C."/>
            <person name="Wang M."/>
            <person name="Yin C."/>
            <person name="Cornejo O.E."/>
            <person name="Hulbert S.H."/>
            <person name="Chen X."/>
        </authorList>
    </citation>
    <scope>NUCLEOTIDE SEQUENCE [LARGE SCALE GENOMIC DNA]</scope>
    <source>
        <strain evidence="8">93TX-2</strain>
    </source>
</reference>
<evidence type="ECO:0000256" key="2">
    <source>
        <dbReference type="ARBA" id="ARBA00022771"/>
    </source>
</evidence>
<comment type="caution">
    <text evidence="7">The sequence shown here is derived from an EMBL/GenBank/DDBJ whole genome shotgun (WGS) entry which is preliminary data.</text>
</comment>
<evidence type="ECO:0000256" key="5">
    <source>
        <dbReference type="SAM" id="MobiDB-lite"/>
    </source>
</evidence>
<keyword evidence="1" id="KW-0479">Metal-binding</keyword>
<evidence type="ECO:0000259" key="6">
    <source>
        <dbReference type="PROSITE" id="PS50089"/>
    </source>
</evidence>
<evidence type="ECO:0000313" key="8">
    <source>
        <dbReference type="Proteomes" id="UP000238274"/>
    </source>
</evidence>
<reference evidence="8" key="3">
    <citation type="journal article" date="2018" name="Mol. Plant Microbe Interact.">
        <title>Genome sequence resources for the wheat stripe rust pathogen (Puccinia striiformis f. sp. tritici) and the barley stripe rust pathogen (Puccinia striiformis f. sp. hordei).</title>
        <authorList>
            <person name="Xia C."/>
            <person name="Wang M."/>
            <person name="Yin C."/>
            <person name="Cornejo O.E."/>
            <person name="Hulbert S.H."/>
            <person name="Chen X."/>
        </authorList>
    </citation>
    <scope>NUCLEOTIDE SEQUENCE [LARGE SCALE GENOMIC DNA]</scope>
    <source>
        <strain evidence="8">93TX-2</strain>
    </source>
</reference>
<protein>
    <recommendedName>
        <fullName evidence="6">RING-type domain-containing protein</fullName>
    </recommendedName>
</protein>
<sequence>LSSSNRLEQLNGKEATHNTDHKNFPCNSCLGVWSSRLQSHSAASFTTGGGATIIIKHNHVISKLERAQTAGHLCNGTVLFVFSNQSLGLIQGVAHIPKVGRERVPNLPGQGTLCILSFTSPWMAHCQGMLILPRNYRPGTTGVNGIQIVSLDQAIGMLEATPSNVPVSDDKDVDGTLQGQRANKNREKTEDESSKDHSNRHKSFHHDTQCSTRPTSSLLDVPEVPLGDPLHTSCVKQSKNAWVFEKIVKMENCNHYFHAYCIERWIIGEHKNSCPTCCKQVFSPPPVPKP</sequence>
<dbReference type="VEuPathDB" id="FungiDB:PSHT_06092"/>
<name>A0A2S4W8W4_9BASI</name>